<proteinExistence type="inferred from homology"/>
<dbReference type="SMART" id="SM01128">
    <property type="entry name" value="DDRGK"/>
    <property type="match status" value="1"/>
</dbReference>
<evidence type="ECO:0000313" key="9">
    <source>
        <dbReference type="EMBL" id="KFD53546.1"/>
    </source>
</evidence>
<evidence type="ECO:0000256" key="4">
    <source>
        <dbReference type="ARBA" id="ARBA00022692"/>
    </source>
</evidence>
<evidence type="ECO:0000313" key="11">
    <source>
        <dbReference type="Proteomes" id="UP000030764"/>
    </source>
</evidence>
<evidence type="ECO:0000256" key="6">
    <source>
        <dbReference type="ARBA" id="ARBA00023136"/>
    </source>
</evidence>
<keyword evidence="11" id="KW-1185">Reference proteome</keyword>
<dbReference type="InterPro" id="IPR019153">
    <property type="entry name" value="DDRGK_dom-contain"/>
</dbReference>
<sequence>MDPLFLLCASIMVVFMALVGLQVYKLFLKESRMNLNVADLENRRAQAQAASGRSNTAVGGLRRRPPVRATNDELTDSDDEPIKLDIDAAKTEKMGKKKLAKLQAKAERRAMREEEEAEREQRKMFDIERAEKERLREQAEEEEERRRELEEKQRIEAEKRRQHEEYLRLKEAFTVEGEGCDADENADAEGMYRKFVDYVKANKVVSMEILAGEFGMRTADVIDRLRNMVSDGVLTGVFDDRGKFIHVTDEELLLIAKFIKQRGRVSVDELSEYSNSLIDLEPERKGVEV</sequence>
<dbReference type="Proteomes" id="UP000030758">
    <property type="component" value="Unassembled WGS sequence"/>
</dbReference>
<keyword evidence="7" id="KW-0175">Coiled coil</keyword>
<keyword evidence="6" id="KW-0472">Membrane</keyword>
<dbReference type="InterPro" id="IPR036388">
    <property type="entry name" value="WH-like_DNA-bd_sf"/>
</dbReference>
<evidence type="ECO:0000256" key="7">
    <source>
        <dbReference type="SAM" id="Coils"/>
    </source>
</evidence>
<name>A0A085NJN5_9BILA</name>
<feature type="region of interest" description="Disordered" evidence="8">
    <location>
        <begin position="47"/>
        <end position="79"/>
    </location>
</feature>
<dbReference type="GO" id="GO:0005789">
    <property type="term" value="C:endoplasmic reticulum membrane"/>
    <property type="evidence" value="ECO:0007669"/>
    <property type="project" value="UniProtKB-SubCell"/>
</dbReference>
<dbReference type="InterPro" id="IPR050899">
    <property type="entry name" value="DDRGK_domain-containing"/>
</dbReference>
<gene>
    <name evidence="9" type="ORF">M513_05462</name>
    <name evidence="10" type="ORF">M514_05462</name>
</gene>
<dbReference type="PANTHER" id="PTHR48176:SF1">
    <property type="entry name" value="DDRGK DOMAIN-CONTAINING PROTEIN 1"/>
    <property type="match status" value="1"/>
</dbReference>
<reference evidence="10 11" key="1">
    <citation type="journal article" date="2014" name="Nat. Genet.">
        <title>Genome and transcriptome of the porcine whipworm Trichuris suis.</title>
        <authorList>
            <person name="Jex A.R."/>
            <person name="Nejsum P."/>
            <person name="Schwarz E.M."/>
            <person name="Hu L."/>
            <person name="Young N.D."/>
            <person name="Hall R.S."/>
            <person name="Korhonen P.K."/>
            <person name="Liao S."/>
            <person name="Thamsborg S."/>
            <person name="Xia J."/>
            <person name="Xu P."/>
            <person name="Wang S."/>
            <person name="Scheerlinck J.P."/>
            <person name="Hofmann A."/>
            <person name="Sternberg P.W."/>
            <person name="Wang J."/>
            <person name="Gasser R.B."/>
        </authorList>
    </citation>
    <scope>NUCLEOTIDE SEQUENCE [LARGE SCALE GENOMIC DNA]</scope>
    <source>
        <strain evidence="10">DCEP-RM93F</strain>
        <strain evidence="9">DCEP-RM93M</strain>
    </source>
</reference>
<protein>
    <recommendedName>
        <fullName evidence="3">DDRGK domain-containing protein 1</fullName>
    </recommendedName>
</protein>
<evidence type="ECO:0000313" key="10">
    <source>
        <dbReference type="EMBL" id="KFD69681.1"/>
    </source>
</evidence>
<dbReference type="Gene3D" id="1.10.10.10">
    <property type="entry name" value="Winged helix-like DNA-binding domain superfamily/Winged helix DNA-binding domain"/>
    <property type="match status" value="1"/>
</dbReference>
<evidence type="ECO:0000256" key="1">
    <source>
        <dbReference type="ARBA" id="ARBA00004389"/>
    </source>
</evidence>
<dbReference type="Proteomes" id="UP000030764">
    <property type="component" value="Unassembled WGS sequence"/>
</dbReference>
<dbReference type="AlphaFoldDB" id="A0A085NJN5"/>
<dbReference type="Pfam" id="PF09756">
    <property type="entry name" value="DDRGK"/>
    <property type="match status" value="1"/>
</dbReference>
<feature type="coiled-coil region" evidence="7">
    <location>
        <begin position="96"/>
        <end position="172"/>
    </location>
</feature>
<comment type="subcellular location">
    <subcellularLocation>
        <location evidence="1">Endoplasmic reticulum membrane</location>
        <topology evidence="1">Single-pass membrane protein</topology>
    </subcellularLocation>
</comment>
<organism evidence="10">
    <name type="scientific">Trichuris suis</name>
    <name type="common">pig whipworm</name>
    <dbReference type="NCBI Taxonomy" id="68888"/>
    <lineage>
        <taxon>Eukaryota</taxon>
        <taxon>Metazoa</taxon>
        <taxon>Ecdysozoa</taxon>
        <taxon>Nematoda</taxon>
        <taxon>Enoplea</taxon>
        <taxon>Dorylaimia</taxon>
        <taxon>Trichinellida</taxon>
        <taxon>Trichuridae</taxon>
        <taxon>Trichuris</taxon>
    </lineage>
</organism>
<evidence type="ECO:0000256" key="8">
    <source>
        <dbReference type="SAM" id="MobiDB-lite"/>
    </source>
</evidence>
<dbReference type="EMBL" id="KL367493">
    <property type="protein sequence ID" value="KFD69681.1"/>
    <property type="molecule type" value="Genomic_DNA"/>
</dbReference>
<dbReference type="InterPro" id="IPR036390">
    <property type="entry name" value="WH_DNA-bd_sf"/>
</dbReference>
<accession>A0A085NJN5</accession>
<dbReference type="SUPFAM" id="SSF46785">
    <property type="entry name" value="Winged helix' DNA-binding domain"/>
    <property type="match status" value="1"/>
</dbReference>
<keyword evidence="4" id="KW-0812">Transmembrane</keyword>
<dbReference type="EMBL" id="KL363215">
    <property type="protein sequence ID" value="KFD53546.1"/>
    <property type="molecule type" value="Genomic_DNA"/>
</dbReference>
<comment type="similarity">
    <text evidence="2">Belongs to the DDRGK1 family.</text>
</comment>
<evidence type="ECO:0000256" key="5">
    <source>
        <dbReference type="ARBA" id="ARBA00022989"/>
    </source>
</evidence>
<dbReference type="GO" id="GO:0044389">
    <property type="term" value="F:ubiquitin-like protein ligase binding"/>
    <property type="evidence" value="ECO:0007669"/>
    <property type="project" value="TreeGrafter"/>
</dbReference>
<evidence type="ECO:0000256" key="2">
    <source>
        <dbReference type="ARBA" id="ARBA00009829"/>
    </source>
</evidence>
<evidence type="ECO:0000256" key="3">
    <source>
        <dbReference type="ARBA" id="ARBA00018218"/>
    </source>
</evidence>
<dbReference type="PANTHER" id="PTHR48176">
    <property type="entry name" value="DDRGK DOMAIN-CONTAINING PROTEIN 1"/>
    <property type="match status" value="1"/>
</dbReference>
<keyword evidence="5" id="KW-1133">Transmembrane helix</keyword>